<comment type="caution">
    <text evidence="1">The sequence shown here is derived from an EMBL/GenBank/DDBJ whole genome shotgun (WGS) entry which is preliminary data.</text>
</comment>
<evidence type="ECO:0000313" key="2">
    <source>
        <dbReference type="Proteomes" id="UP000299102"/>
    </source>
</evidence>
<sequence>MRRSIEKYRCSSRAVVDSATSRQWTGSAAHVPPLAGCGCEVTASDVAFCPMSASSGSPLSSPSPGFQTDPDLLPLHLTLSLHQISYSYPKRPATPLGL</sequence>
<dbReference type="EMBL" id="BGZK01000894">
    <property type="protein sequence ID" value="GBP64324.1"/>
    <property type="molecule type" value="Genomic_DNA"/>
</dbReference>
<dbReference type="Proteomes" id="UP000299102">
    <property type="component" value="Unassembled WGS sequence"/>
</dbReference>
<accession>A0A4C1XP21</accession>
<organism evidence="1 2">
    <name type="scientific">Eumeta variegata</name>
    <name type="common">Bagworm moth</name>
    <name type="synonym">Eumeta japonica</name>
    <dbReference type="NCBI Taxonomy" id="151549"/>
    <lineage>
        <taxon>Eukaryota</taxon>
        <taxon>Metazoa</taxon>
        <taxon>Ecdysozoa</taxon>
        <taxon>Arthropoda</taxon>
        <taxon>Hexapoda</taxon>
        <taxon>Insecta</taxon>
        <taxon>Pterygota</taxon>
        <taxon>Neoptera</taxon>
        <taxon>Endopterygota</taxon>
        <taxon>Lepidoptera</taxon>
        <taxon>Glossata</taxon>
        <taxon>Ditrysia</taxon>
        <taxon>Tineoidea</taxon>
        <taxon>Psychidae</taxon>
        <taxon>Oiketicinae</taxon>
        <taxon>Eumeta</taxon>
    </lineage>
</organism>
<gene>
    <name evidence="1" type="ORF">EVAR_88277_1</name>
</gene>
<reference evidence="1 2" key="1">
    <citation type="journal article" date="2019" name="Commun. Biol.">
        <title>The bagworm genome reveals a unique fibroin gene that provides high tensile strength.</title>
        <authorList>
            <person name="Kono N."/>
            <person name="Nakamura H."/>
            <person name="Ohtoshi R."/>
            <person name="Tomita M."/>
            <person name="Numata K."/>
            <person name="Arakawa K."/>
        </authorList>
    </citation>
    <scope>NUCLEOTIDE SEQUENCE [LARGE SCALE GENOMIC DNA]</scope>
</reference>
<protein>
    <submittedName>
        <fullName evidence="1">Uncharacterized protein</fullName>
    </submittedName>
</protein>
<name>A0A4C1XP21_EUMVA</name>
<evidence type="ECO:0000313" key="1">
    <source>
        <dbReference type="EMBL" id="GBP64324.1"/>
    </source>
</evidence>
<dbReference type="AlphaFoldDB" id="A0A4C1XP21"/>
<proteinExistence type="predicted"/>
<keyword evidence="2" id="KW-1185">Reference proteome</keyword>